<dbReference type="PANTHER" id="PTHR12452:SF0">
    <property type="entry name" value="THIOREDOXIN DOMAIN-CONTAINING PROTEIN 17"/>
    <property type="match status" value="1"/>
</dbReference>
<name>A0ABR3J7Z5_9AGAR</name>
<reference evidence="4" key="1">
    <citation type="submission" date="2024-06" db="EMBL/GenBank/DDBJ databases">
        <title>Multi-omics analyses provide insights into the biosynthesis of the anticancer antibiotic pleurotin in Hohenbuehelia grisea.</title>
        <authorList>
            <person name="Weaver J.A."/>
            <person name="Alberti F."/>
        </authorList>
    </citation>
    <scope>NUCLEOTIDE SEQUENCE [LARGE SCALE GENOMIC DNA]</scope>
    <source>
        <strain evidence="4">T-177</strain>
    </source>
</reference>
<dbReference type="Proteomes" id="UP001556367">
    <property type="component" value="Unassembled WGS sequence"/>
</dbReference>
<dbReference type="PANTHER" id="PTHR12452">
    <property type="entry name" value="42-9-9 PROTEIN-RELATED"/>
    <property type="match status" value="1"/>
</dbReference>
<dbReference type="SUPFAM" id="SSF52833">
    <property type="entry name" value="Thioredoxin-like"/>
    <property type="match status" value="1"/>
</dbReference>
<comment type="caution">
    <text evidence="3">The sequence shown here is derived from an EMBL/GenBank/DDBJ whole genome shotgun (WGS) entry which is preliminary data.</text>
</comment>
<dbReference type="Gene3D" id="3.40.30.10">
    <property type="entry name" value="Glutaredoxin"/>
    <property type="match status" value="1"/>
</dbReference>
<gene>
    <name evidence="3" type="ORF">HGRIS_008316</name>
</gene>
<evidence type="ECO:0000256" key="1">
    <source>
        <dbReference type="ARBA" id="ARBA00008987"/>
    </source>
</evidence>
<keyword evidence="4" id="KW-1185">Reference proteome</keyword>
<dbReference type="EMBL" id="JASNQZ010000011">
    <property type="protein sequence ID" value="KAL0951636.1"/>
    <property type="molecule type" value="Genomic_DNA"/>
</dbReference>
<protein>
    <recommendedName>
        <fullName evidence="2">Thioredoxin domain-containing protein</fullName>
    </recommendedName>
</protein>
<evidence type="ECO:0000313" key="3">
    <source>
        <dbReference type="EMBL" id="KAL0951636.1"/>
    </source>
</evidence>
<evidence type="ECO:0000259" key="2">
    <source>
        <dbReference type="Pfam" id="PF06110"/>
    </source>
</evidence>
<evidence type="ECO:0000313" key="4">
    <source>
        <dbReference type="Proteomes" id="UP001556367"/>
    </source>
</evidence>
<feature type="domain" description="Thioredoxin" evidence="2">
    <location>
        <begin position="28"/>
        <end position="108"/>
    </location>
</feature>
<dbReference type="InterPro" id="IPR045108">
    <property type="entry name" value="TXNDC17-like"/>
</dbReference>
<dbReference type="InterPro" id="IPR010357">
    <property type="entry name" value="TXNDC17_dom"/>
</dbReference>
<comment type="similarity">
    <text evidence="1">Belongs to the thioredoxin family.</text>
</comment>
<sequence>MPLAVIDSAFDTNSLFATVQDGFLIYYSSVVDGVLWCPDCRDVEDLVKQTFSADDGPKGVIVYVGDRPEWKTNSNKFRSEPFNIQSVPTIVKIKNAKEVGRLVDEHISPQLSAFVKD</sequence>
<dbReference type="Pfam" id="PF06110">
    <property type="entry name" value="TXD17-like_Trx"/>
    <property type="match status" value="1"/>
</dbReference>
<accession>A0ABR3J7Z5</accession>
<proteinExistence type="inferred from homology"/>
<dbReference type="InterPro" id="IPR036249">
    <property type="entry name" value="Thioredoxin-like_sf"/>
</dbReference>
<organism evidence="3 4">
    <name type="scientific">Hohenbuehelia grisea</name>
    <dbReference type="NCBI Taxonomy" id="104357"/>
    <lineage>
        <taxon>Eukaryota</taxon>
        <taxon>Fungi</taxon>
        <taxon>Dikarya</taxon>
        <taxon>Basidiomycota</taxon>
        <taxon>Agaricomycotina</taxon>
        <taxon>Agaricomycetes</taxon>
        <taxon>Agaricomycetidae</taxon>
        <taxon>Agaricales</taxon>
        <taxon>Pleurotineae</taxon>
        <taxon>Pleurotaceae</taxon>
        <taxon>Hohenbuehelia</taxon>
    </lineage>
</organism>